<name>A0A1I7M7L5_9BURK</name>
<accession>A0A1I7M7L5</accession>
<dbReference type="AlphaFoldDB" id="A0A1I7M7L5"/>
<dbReference type="EMBL" id="FPBO01000081">
    <property type="protein sequence ID" value="SFV17931.1"/>
    <property type="molecule type" value="Genomic_DNA"/>
</dbReference>
<gene>
    <name evidence="1" type="ORF">SAMN05216552_10817</name>
</gene>
<sequence length="75" mass="8184">TGRVVVYDKEGFNVPSMVSLLMGLGVVPKQDDPLIDAMNFDHLLGHLASRRDAVARVVKAMPEHAQYISQHCAAP</sequence>
<dbReference type="Gene3D" id="3.50.50.60">
    <property type="entry name" value="FAD/NAD(P)-binding domain"/>
    <property type="match status" value="1"/>
</dbReference>
<feature type="non-terminal residue" evidence="1">
    <location>
        <position position="1"/>
    </location>
</feature>
<evidence type="ECO:0000313" key="2">
    <source>
        <dbReference type="Proteomes" id="UP000199391"/>
    </source>
</evidence>
<dbReference type="Proteomes" id="UP000199391">
    <property type="component" value="Unassembled WGS sequence"/>
</dbReference>
<evidence type="ECO:0000313" key="1">
    <source>
        <dbReference type="EMBL" id="SFV17931.1"/>
    </source>
</evidence>
<proteinExistence type="predicted"/>
<keyword evidence="2" id="KW-1185">Reference proteome</keyword>
<protein>
    <submittedName>
        <fullName evidence="1">Tryptophan halogenase</fullName>
    </submittedName>
</protein>
<reference evidence="2" key="1">
    <citation type="submission" date="2016-10" db="EMBL/GenBank/DDBJ databases">
        <authorList>
            <person name="Varghese N."/>
            <person name="Submissions S."/>
        </authorList>
    </citation>
    <scope>NUCLEOTIDE SEQUENCE [LARGE SCALE GENOMIC DNA]</scope>
    <source>
        <strain evidence="2">CGMCC 1.11014</strain>
    </source>
</reference>
<dbReference type="STRING" id="1035707.SAMN05216552_10817"/>
<organism evidence="1 2">
    <name type="scientific">Pseudoduganella namucuonensis</name>
    <dbReference type="NCBI Taxonomy" id="1035707"/>
    <lineage>
        <taxon>Bacteria</taxon>
        <taxon>Pseudomonadati</taxon>
        <taxon>Pseudomonadota</taxon>
        <taxon>Betaproteobacteria</taxon>
        <taxon>Burkholderiales</taxon>
        <taxon>Oxalobacteraceae</taxon>
        <taxon>Telluria group</taxon>
        <taxon>Pseudoduganella</taxon>
    </lineage>
</organism>
<dbReference type="InterPro" id="IPR036188">
    <property type="entry name" value="FAD/NAD-bd_sf"/>
</dbReference>